<keyword evidence="2" id="KW-1185">Reference proteome</keyword>
<sequence length="128" mass="14095">MSAASRVVYTAPHPGAWPASSCIRPFLLQRICGPRSVHPMAKVSESMSQVLTLLGAAVGPLELSRLGLCSRGLGRQVFEPSFPQRLCRHLRLQDPGLDLEMLSICLALRSLRTRTLGRKACEEEREAQ</sequence>
<dbReference type="EMBL" id="CAUJNA010003399">
    <property type="protein sequence ID" value="CAJ1401112.1"/>
    <property type="molecule type" value="Genomic_DNA"/>
</dbReference>
<protein>
    <submittedName>
        <fullName evidence="1">Uncharacterized protein</fullName>
    </submittedName>
</protein>
<gene>
    <name evidence="1" type="ORF">EVOR1521_LOCUS24322</name>
</gene>
<comment type="caution">
    <text evidence="1">The sequence shown here is derived from an EMBL/GenBank/DDBJ whole genome shotgun (WGS) entry which is preliminary data.</text>
</comment>
<evidence type="ECO:0000313" key="1">
    <source>
        <dbReference type="EMBL" id="CAJ1401112.1"/>
    </source>
</evidence>
<dbReference type="AlphaFoldDB" id="A0AA36J8M5"/>
<proteinExistence type="predicted"/>
<accession>A0AA36J8M5</accession>
<dbReference type="Proteomes" id="UP001178507">
    <property type="component" value="Unassembled WGS sequence"/>
</dbReference>
<evidence type="ECO:0000313" key="2">
    <source>
        <dbReference type="Proteomes" id="UP001178507"/>
    </source>
</evidence>
<reference evidence="1" key="1">
    <citation type="submission" date="2023-08" db="EMBL/GenBank/DDBJ databases">
        <authorList>
            <person name="Chen Y."/>
            <person name="Shah S."/>
            <person name="Dougan E. K."/>
            <person name="Thang M."/>
            <person name="Chan C."/>
        </authorList>
    </citation>
    <scope>NUCLEOTIDE SEQUENCE</scope>
</reference>
<name>A0AA36J8M5_9DINO</name>
<organism evidence="1 2">
    <name type="scientific">Effrenium voratum</name>
    <dbReference type="NCBI Taxonomy" id="2562239"/>
    <lineage>
        <taxon>Eukaryota</taxon>
        <taxon>Sar</taxon>
        <taxon>Alveolata</taxon>
        <taxon>Dinophyceae</taxon>
        <taxon>Suessiales</taxon>
        <taxon>Symbiodiniaceae</taxon>
        <taxon>Effrenium</taxon>
    </lineage>
</organism>